<dbReference type="Gene3D" id="3.40.50.2300">
    <property type="match status" value="2"/>
</dbReference>
<dbReference type="InterPro" id="IPR010982">
    <property type="entry name" value="Lambda_DNA-bd_dom_sf"/>
</dbReference>
<dbReference type="Pfam" id="PF00356">
    <property type="entry name" value="LacI"/>
    <property type="match status" value="1"/>
</dbReference>
<sequence>MGRGGRERKGQPGARALDVAALAGVSTATVSRAFNAPEKVAPEIREKVLKAAAELGWMPHPAGAALASRRTWLAGVLIPTLDNDVFASQVGALQTRLSADGVTVLIGCSNYDADQAANQVRTMLARGVEALAVVGESHRPGLFETISARGVPYVVTYSHRPGSPHPSVGFDNAAAFRRIARHLLDLGHRDFGLIHQPSIDNDRVVARIEGLRAALAEEGVALRPPHVREGPASIAFGRESLRSIMEAPGPRPTAVVCGNDALAIGALIEARALGIGVPEELSITGFDDVAMAEQTDPPLTTMRVDNAEIGRRAADYLLACLAGRQPPPPPPLESRLILRASTGAPTAPRVLSDAQRSL</sequence>
<dbReference type="Gene3D" id="1.10.260.40">
    <property type="entry name" value="lambda repressor-like DNA-binding domains"/>
    <property type="match status" value="1"/>
</dbReference>
<dbReference type="STRING" id="1472378.AU381_18730"/>
<accession>A0A178XMV7</accession>
<dbReference type="EMBL" id="LPUX01000064">
    <property type="protein sequence ID" value="OAP36534.1"/>
    <property type="molecule type" value="Genomic_DNA"/>
</dbReference>
<dbReference type="AlphaFoldDB" id="A0A178XMV7"/>
<name>A0A178XMV7_9HYPH</name>
<dbReference type="Proteomes" id="UP000094025">
    <property type="component" value="Unassembled WGS sequence"/>
</dbReference>
<keyword evidence="1" id="KW-0805">Transcription regulation</keyword>
<dbReference type="OrthoDB" id="8433438at2"/>
<gene>
    <name evidence="5" type="ORF">AU381_18730</name>
</gene>
<protein>
    <submittedName>
        <fullName evidence="5">LacI family transcriptional regulator</fullName>
    </submittedName>
</protein>
<feature type="domain" description="HTH lacI-type" evidence="4">
    <location>
        <begin position="14"/>
        <end position="68"/>
    </location>
</feature>
<dbReference type="GO" id="GO:0000976">
    <property type="term" value="F:transcription cis-regulatory region binding"/>
    <property type="evidence" value="ECO:0007669"/>
    <property type="project" value="TreeGrafter"/>
</dbReference>
<dbReference type="SUPFAM" id="SSF53822">
    <property type="entry name" value="Periplasmic binding protein-like I"/>
    <property type="match status" value="1"/>
</dbReference>
<dbReference type="PANTHER" id="PTHR30146">
    <property type="entry name" value="LACI-RELATED TRANSCRIPTIONAL REPRESSOR"/>
    <property type="match status" value="1"/>
</dbReference>
<evidence type="ECO:0000256" key="2">
    <source>
        <dbReference type="ARBA" id="ARBA00023125"/>
    </source>
</evidence>
<evidence type="ECO:0000313" key="5">
    <source>
        <dbReference type="EMBL" id="OAP36534.1"/>
    </source>
</evidence>
<dbReference type="Pfam" id="PF13377">
    <property type="entry name" value="Peripla_BP_3"/>
    <property type="match status" value="1"/>
</dbReference>
<dbReference type="PROSITE" id="PS50932">
    <property type="entry name" value="HTH_LACI_2"/>
    <property type="match status" value="1"/>
</dbReference>
<reference evidence="5 6" key="1">
    <citation type="journal article" date="2016" name="Int. J. Syst. Evol. Microbiol.">
        <title>Ensifer glycinis sp. nov., an novel rhizobial species associated with Glycine spp.</title>
        <authorList>
            <person name="Yan H."/>
            <person name="Yan J."/>
            <person name="Sui X.H."/>
            <person name="Wang E.T."/>
            <person name="Chen W.X."/>
            <person name="Zhang X.X."/>
            <person name="Chen W.F."/>
        </authorList>
    </citation>
    <scope>NUCLEOTIDE SEQUENCE [LARGE SCALE GENOMIC DNA]</scope>
    <source>
        <strain evidence="5 6">CCBAU 23380</strain>
    </source>
</reference>
<dbReference type="InterPro" id="IPR046335">
    <property type="entry name" value="LacI/GalR-like_sensor"/>
</dbReference>
<dbReference type="InterPro" id="IPR028082">
    <property type="entry name" value="Peripla_BP_I"/>
</dbReference>
<dbReference type="RefSeq" id="WP_064243759.1">
    <property type="nucleotide sequence ID" value="NZ_LPUX01000064.1"/>
</dbReference>
<evidence type="ECO:0000256" key="1">
    <source>
        <dbReference type="ARBA" id="ARBA00023015"/>
    </source>
</evidence>
<proteinExistence type="predicted"/>
<keyword evidence="2" id="KW-0238">DNA-binding</keyword>
<comment type="caution">
    <text evidence="5">The sequence shown here is derived from an EMBL/GenBank/DDBJ whole genome shotgun (WGS) entry which is preliminary data.</text>
</comment>
<evidence type="ECO:0000259" key="4">
    <source>
        <dbReference type="PROSITE" id="PS50932"/>
    </source>
</evidence>
<dbReference type="SMART" id="SM00354">
    <property type="entry name" value="HTH_LACI"/>
    <property type="match status" value="1"/>
</dbReference>
<evidence type="ECO:0000313" key="6">
    <source>
        <dbReference type="Proteomes" id="UP000094025"/>
    </source>
</evidence>
<dbReference type="CDD" id="cd06273">
    <property type="entry name" value="PBP1_LacI-like"/>
    <property type="match status" value="1"/>
</dbReference>
<evidence type="ECO:0000256" key="3">
    <source>
        <dbReference type="ARBA" id="ARBA00023163"/>
    </source>
</evidence>
<dbReference type="GO" id="GO:0003700">
    <property type="term" value="F:DNA-binding transcription factor activity"/>
    <property type="evidence" value="ECO:0007669"/>
    <property type="project" value="TreeGrafter"/>
</dbReference>
<dbReference type="SUPFAM" id="SSF47413">
    <property type="entry name" value="lambda repressor-like DNA-binding domains"/>
    <property type="match status" value="1"/>
</dbReference>
<dbReference type="PANTHER" id="PTHR30146:SF138">
    <property type="entry name" value="TRANSCRIPTIONAL REGULATORY PROTEIN"/>
    <property type="match status" value="1"/>
</dbReference>
<organism evidence="5 6">
    <name type="scientific">Sinorhizobium glycinis</name>
    <dbReference type="NCBI Taxonomy" id="1472378"/>
    <lineage>
        <taxon>Bacteria</taxon>
        <taxon>Pseudomonadati</taxon>
        <taxon>Pseudomonadota</taxon>
        <taxon>Alphaproteobacteria</taxon>
        <taxon>Hyphomicrobiales</taxon>
        <taxon>Rhizobiaceae</taxon>
        <taxon>Sinorhizobium/Ensifer group</taxon>
        <taxon>Sinorhizobium</taxon>
    </lineage>
</organism>
<keyword evidence="6" id="KW-1185">Reference proteome</keyword>
<keyword evidence="3" id="KW-0804">Transcription</keyword>
<dbReference type="CDD" id="cd01392">
    <property type="entry name" value="HTH_LacI"/>
    <property type="match status" value="1"/>
</dbReference>
<dbReference type="InterPro" id="IPR000843">
    <property type="entry name" value="HTH_LacI"/>
</dbReference>